<protein>
    <submittedName>
        <fullName evidence="1">Uncharacterized protein</fullName>
    </submittedName>
</protein>
<dbReference type="Proteomes" id="UP000792457">
    <property type="component" value="Unassembled WGS sequence"/>
</dbReference>
<dbReference type="InterPro" id="IPR052632">
    <property type="entry name" value="MICOS_subunit_Mic19"/>
</dbReference>
<dbReference type="OrthoDB" id="70030at2759"/>
<keyword evidence="2" id="KW-1185">Reference proteome</keyword>
<dbReference type="PANTHER" id="PTHR21588:SF18">
    <property type="entry name" value="MICOS COMPLEX SUBUNIT MIC19"/>
    <property type="match status" value="1"/>
</dbReference>
<reference evidence="1" key="1">
    <citation type="submission" date="2013-04" db="EMBL/GenBank/DDBJ databases">
        <authorList>
            <person name="Qu J."/>
            <person name="Murali S.C."/>
            <person name="Bandaranaike D."/>
            <person name="Bellair M."/>
            <person name="Blankenburg K."/>
            <person name="Chao H."/>
            <person name="Dinh H."/>
            <person name="Doddapaneni H."/>
            <person name="Downs B."/>
            <person name="Dugan-Rocha S."/>
            <person name="Elkadiri S."/>
            <person name="Gnanaolivu R.D."/>
            <person name="Hernandez B."/>
            <person name="Javaid M."/>
            <person name="Jayaseelan J.C."/>
            <person name="Lee S."/>
            <person name="Li M."/>
            <person name="Ming W."/>
            <person name="Munidasa M."/>
            <person name="Muniz J."/>
            <person name="Nguyen L."/>
            <person name="Ongeri F."/>
            <person name="Osuji N."/>
            <person name="Pu L.-L."/>
            <person name="Puazo M."/>
            <person name="Qu C."/>
            <person name="Quiroz J."/>
            <person name="Raj R."/>
            <person name="Weissenberger G."/>
            <person name="Xin Y."/>
            <person name="Zou X."/>
            <person name="Han Y."/>
            <person name="Richards S."/>
            <person name="Worley K."/>
            <person name="Muzny D."/>
            <person name="Gibbs R."/>
        </authorList>
    </citation>
    <scope>NUCLEOTIDE SEQUENCE</scope>
    <source>
        <strain evidence="1">Sampled in the wild</strain>
    </source>
</reference>
<proteinExistence type="predicted"/>
<accession>A0A8K0K468</accession>
<dbReference type="PANTHER" id="PTHR21588">
    <property type="entry name" value="COILED-COIL-HELIX-COILED-COIL-HELIX DOMAIN CONTAINING 6"/>
    <property type="match status" value="1"/>
</dbReference>
<sequence>MSDSPRSRSITIVNDDPSRLILVTESVVKRLKGQSMAKEEPIHAVSTAPEIRSRKETLASREEQLLEIEKYWMNRLQQMDDHHTKVSQMSAEDMSKAMDDFEKKFGRPNASAPKCQQNIQKVIKCYKDHPKETLLCNKEFQAFSNCLDGLTGGRCH</sequence>
<name>A0A8K0K468_LADFU</name>
<gene>
    <name evidence="1" type="ORF">J437_LFUL000375</name>
</gene>
<dbReference type="EMBL" id="KZ308322">
    <property type="protein sequence ID" value="KAG8227367.1"/>
    <property type="molecule type" value="Genomic_DNA"/>
</dbReference>
<dbReference type="PROSITE" id="PS51808">
    <property type="entry name" value="CHCH"/>
    <property type="match status" value="1"/>
</dbReference>
<evidence type="ECO:0000313" key="2">
    <source>
        <dbReference type="Proteomes" id="UP000792457"/>
    </source>
</evidence>
<dbReference type="GO" id="GO:0007007">
    <property type="term" value="P:inner mitochondrial membrane organization"/>
    <property type="evidence" value="ECO:0007669"/>
    <property type="project" value="TreeGrafter"/>
</dbReference>
<dbReference type="AlphaFoldDB" id="A0A8K0K468"/>
<dbReference type="GO" id="GO:0061617">
    <property type="term" value="C:MICOS complex"/>
    <property type="evidence" value="ECO:0007669"/>
    <property type="project" value="TreeGrafter"/>
</dbReference>
<reference evidence="1" key="2">
    <citation type="submission" date="2017-10" db="EMBL/GenBank/DDBJ databases">
        <title>Ladona fulva Genome sequencing and assembly.</title>
        <authorList>
            <person name="Murali S."/>
            <person name="Richards S."/>
            <person name="Bandaranaike D."/>
            <person name="Bellair M."/>
            <person name="Blankenburg K."/>
            <person name="Chao H."/>
            <person name="Dinh H."/>
            <person name="Doddapaneni H."/>
            <person name="Dugan-Rocha S."/>
            <person name="Elkadiri S."/>
            <person name="Gnanaolivu R."/>
            <person name="Hernandez B."/>
            <person name="Skinner E."/>
            <person name="Javaid M."/>
            <person name="Lee S."/>
            <person name="Li M."/>
            <person name="Ming W."/>
            <person name="Munidasa M."/>
            <person name="Muniz J."/>
            <person name="Nguyen L."/>
            <person name="Hughes D."/>
            <person name="Osuji N."/>
            <person name="Pu L.-L."/>
            <person name="Puazo M."/>
            <person name="Qu C."/>
            <person name="Quiroz J."/>
            <person name="Raj R."/>
            <person name="Weissenberger G."/>
            <person name="Xin Y."/>
            <person name="Zou X."/>
            <person name="Han Y."/>
            <person name="Worley K."/>
            <person name="Muzny D."/>
            <person name="Gibbs R."/>
        </authorList>
    </citation>
    <scope>NUCLEOTIDE SEQUENCE</scope>
    <source>
        <strain evidence="1">Sampled in the wild</strain>
    </source>
</reference>
<comment type="caution">
    <text evidence="1">The sequence shown here is derived from an EMBL/GenBank/DDBJ whole genome shotgun (WGS) entry which is preliminary data.</text>
</comment>
<organism evidence="1 2">
    <name type="scientific">Ladona fulva</name>
    <name type="common">Scarce chaser dragonfly</name>
    <name type="synonym">Libellula fulva</name>
    <dbReference type="NCBI Taxonomy" id="123851"/>
    <lineage>
        <taxon>Eukaryota</taxon>
        <taxon>Metazoa</taxon>
        <taxon>Ecdysozoa</taxon>
        <taxon>Arthropoda</taxon>
        <taxon>Hexapoda</taxon>
        <taxon>Insecta</taxon>
        <taxon>Pterygota</taxon>
        <taxon>Palaeoptera</taxon>
        <taxon>Odonata</taxon>
        <taxon>Epiprocta</taxon>
        <taxon>Anisoptera</taxon>
        <taxon>Libelluloidea</taxon>
        <taxon>Libellulidae</taxon>
        <taxon>Ladona</taxon>
    </lineage>
</organism>
<evidence type="ECO:0000313" key="1">
    <source>
        <dbReference type="EMBL" id="KAG8227367.1"/>
    </source>
</evidence>